<keyword evidence="1 4" id="KW-0808">Transferase</keyword>
<feature type="domain" description="N-acetyltransferase" evidence="3">
    <location>
        <begin position="2"/>
        <end position="159"/>
    </location>
</feature>
<gene>
    <name evidence="4" type="ORF">SAMN05444580_106200</name>
</gene>
<evidence type="ECO:0000259" key="3">
    <source>
        <dbReference type="PROSITE" id="PS51186"/>
    </source>
</evidence>
<proteinExistence type="predicted"/>
<dbReference type="Proteomes" id="UP000199417">
    <property type="component" value="Unassembled WGS sequence"/>
</dbReference>
<accession>A0A1G6XF96</accession>
<reference evidence="4 5" key="1">
    <citation type="submission" date="2016-10" db="EMBL/GenBank/DDBJ databases">
        <authorList>
            <person name="de Groot N.N."/>
        </authorList>
    </citation>
    <scope>NUCLEOTIDE SEQUENCE [LARGE SCALE GENOMIC DNA]</scope>
    <source>
        <strain evidence="4 5">JCM 11308</strain>
    </source>
</reference>
<dbReference type="AlphaFoldDB" id="A0A1G6XF96"/>
<organism evidence="4 5">
    <name type="scientific">Rhodococcus tukisamuensis</name>
    <dbReference type="NCBI Taxonomy" id="168276"/>
    <lineage>
        <taxon>Bacteria</taxon>
        <taxon>Bacillati</taxon>
        <taxon>Actinomycetota</taxon>
        <taxon>Actinomycetes</taxon>
        <taxon>Mycobacteriales</taxon>
        <taxon>Nocardiaceae</taxon>
        <taxon>Rhodococcus</taxon>
    </lineage>
</organism>
<dbReference type="EMBL" id="FNAB01000006">
    <property type="protein sequence ID" value="SDD76840.1"/>
    <property type="molecule type" value="Genomic_DNA"/>
</dbReference>
<protein>
    <submittedName>
        <fullName evidence="4">Predicted N-acetyltransferase YhbS</fullName>
    </submittedName>
</protein>
<sequence>MIEIRPAGPADFEAVAALTMDVYVNGGFVHEESAYVEKLQDTEGRAEQAEVVVAVANGEIVGSVTVAEPESPFADVAGPGELEFRMLAVAPTARGKGAGSALVQYALDAAYDRGKQAVVISTEPGMIDARRIYDRNHFVPAPDRNWEPVPGVPLTVLVREVA</sequence>
<dbReference type="Gene3D" id="3.40.630.30">
    <property type="match status" value="1"/>
</dbReference>
<evidence type="ECO:0000256" key="1">
    <source>
        <dbReference type="ARBA" id="ARBA00022679"/>
    </source>
</evidence>
<evidence type="ECO:0000256" key="2">
    <source>
        <dbReference type="ARBA" id="ARBA00023315"/>
    </source>
</evidence>
<evidence type="ECO:0000313" key="4">
    <source>
        <dbReference type="EMBL" id="SDD76840.1"/>
    </source>
</evidence>
<dbReference type="InterPro" id="IPR016181">
    <property type="entry name" value="Acyl_CoA_acyltransferase"/>
</dbReference>
<keyword evidence="2" id="KW-0012">Acyltransferase</keyword>
<dbReference type="InterPro" id="IPR000182">
    <property type="entry name" value="GNAT_dom"/>
</dbReference>
<dbReference type="CDD" id="cd04301">
    <property type="entry name" value="NAT_SF"/>
    <property type="match status" value="1"/>
</dbReference>
<evidence type="ECO:0000313" key="5">
    <source>
        <dbReference type="Proteomes" id="UP000199417"/>
    </source>
</evidence>
<dbReference type="RefSeq" id="WP_072845114.1">
    <property type="nucleotide sequence ID" value="NZ_FNAB01000006.1"/>
</dbReference>
<dbReference type="STRING" id="168276.SAMN05444580_106200"/>
<dbReference type="PANTHER" id="PTHR43877">
    <property type="entry name" value="AMINOALKYLPHOSPHONATE N-ACETYLTRANSFERASE-RELATED-RELATED"/>
    <property type="match status" value="1"/>
</dbReference>
<dbReference type="Pfam" id="PF00583">
    <property type="entry name" value="Acetyltransf_1"/>
    <property type="match status" value="1"/>
</dbReference>
<dbReference type="InterPro" id="IPR050832">
    <property type="entry name" value="Bact_Acetyltransf"/>
</dbReference>
<dbReference type="GO" id="GO:0016747">
    <property type="term" value="F:acyltransferase activity, transferring groups other than amino-acyl groups"/>
    <property type="evidence" value="ECO:0007669"/>
    <property type="project" value="InterPro"/>
</dbReference>
<dbReference type="PANTHER" id="PTHR43877:SF2">
    <property type="entry name" value="AMINOALKYLPHOSPHONATE N-ACETYLTRANSFERASE-RELATED"/>
    <property type="match status" value="1"/>
</dbReference>
<dbReference type="PROSITE" id="PS51186">
    <property type="entry name" value="GNAT"/>
    <property type="match status" value="1"/>
</dbReference>
<keyword evidence="5" id="KW-1185">Reference proteome</keyword>
<dbReference type="SUPFAM" id="SSF55729">
    <property type="entry name" value="Acyl-CoA N-acyltransferases (Nat)"/>
    <property type="match status" value="1"/>
</dbReference>
<name>A0A1G6XF96_9NOCA</name>